<dbReference type="AlphaFoldDB" id="A0A1I8MJR5"/>
<keyword evidence="3" id="KW-1185">Reference proteome</keyword>
<evidence type="ECO:0000313" key="2">
    <source>
        <dbReference type="EnsemblMetazoa" id="MDOA005635-PA"/>
    </source>
</evidence>
<dbReference type="GeneID" id="101896119"/>
<gene>
    <name evidence="2" type="primary">101896119</name>
    <name evidence="4" type="synonym">LOC101896119</name>
</gene>
<dbReference type="OrthoDB" id="8043478at2759"/>
<dbReference type="Pfam" id="PF06477">
    <property type="entry name" value="DUF1091"/>
    <property type="match status" value="1"/>
</dbReference>
<accession>A0A1I8MJR5</accession>
<keyword evidence="1" id="KW-0732">Signal</keyword>
<reference evidence="2" key="1">
    <citation type="submission" date="2020-05" db="UniProtKB">
        <authorList>
            <consortium name="EnsemblMetazoa"/>
        </authorList>
    </citation>
    <scope>IDENTIFICATION</scope>
    <source>
        <strain evidence="2">Aabys</strain>
    </source>
</reference>
<evidence type="ECO:0000313" key="4">
    <source>
        <dbReference type="RefSeq" id="XP_005181669.1"/>
    </source>
</evidence>
<dbReference type="InterPro" id="IPR010512">
    <property type="entry name" value="DUF1091"/>
</dbReference>
<organism evidence="2">
    <name type="scientific">Musca domestica</name>
    <name type="common">House fly</name>
    <dbReference type="NCBI Taxonomy" id="7370"/>
    <lineage>
        <taxon>Eukaryota</taxon>
        <taxon>Metazoa</taxon>
        <taxon>Ecdysozoa</taxon>
        <taxon>Arthropoda</taxon>
        <taxon>Hexapoda</taxon>
        <taxon>Insecta</taxon>
        <taxon>Pterygota</taxon>
        <taxon>Neoptera</taxon>
        <taxon>Endopterygota</taxon>
        <taxon>Diptera</taxon>
        <taxon>Brachycera</taxon>
        <taxon>Muscomorpha</taxon>
        <taxon>Muscoidea</taxon>
        <taxon>Muscidae</taxon>
        <taxon>Musca</taxon>
    </lineage>
</organism>
<dbReference type="EnsemblMetazoa" id="MDOA005635-RA">
    <property type="protein sequence ID" value="MDOA005635-PA"/>
    <property type="gene ID" value="MDOA005635"/>
</dbReference>
<evidence type="ECO:0000256" key="1">
    <source>
        <dbReference type="SAM" id="SignalP"/>
    </source>
</evidence>
<sequence>MVLGYNKNRIWKSLYSFHCFVVLVNAMVPGANEKTWTYEIKSLESESADADLLSLNLSVERVSRGVYAISGTFTLDFDVDETVDCDIEASAARSDNGVNEYKVLPFRMPRQHLISTLNGFYKDMLMDTLSECSDMPVFEDKFDPPLAKGVYTLNKCQFSQDGFPNHLAEGFYKVLISGHGRVEWSLTVVAQVESNN</sequence>
<protein>
    <submittedName>
        <fullName evidence="4">Uncharacterized protein LOC101896119</fullName>
    </submittedName>
</protein>
<evidence type="ECO:0000313" key="3">
    <source>
        <dbReference type="Proteomes" id="UP001652621"/>
    </source>
</evidence>
<dbReference type="VEuPathDB" id="VectorBase:MDOMA2_011507"/>
<dbReference type="PANTHER" id="PTHR21112">
    <property type="entry name" value="CHEMOSENSORY PROTEIN A 29A-RELATED"/>
    <property type="match status" value="1"/>
</dbReference>
<name>A0A1I8MJR5_MUSDO</name>
<feature type="signal peptide" evidence="1">
    <location>
        <begin position="1"/>
        <end position="26"/>
    </location>
</feature>
<dbReference type="Proteomes" id="UP001652621">
    <property type="component" value="Unplaced"/>
</dbReference>
<feature type="chain" id="PRO_5044560452" evidence="1">
    <location>
        <begin position="27"/>
        <end position="196"/>
    </location>
</feature>
<dbReference type="PANTHER" id="PTHR21112:SF0">
    <property type="entry name" value="CHEMOSENSORY PROTEIN A 29A-RELATED"/>
    <property type="match status" value="1"/>
</dbReference>
<dbReference type="VEuPathDB" id="VectorBase:MDOA005635"/>
<dbReference type="eggNOG" id="ENOG502TBEJ">
    <property type="taxonomic scope" value="Eukaryota"/>
</dbReference>
<dbReference type="RefSeq" id="XP_005181669.1">
    <property type="nucleotide sequence ID" value="XM_005181612.3"/>
</dbReference>
<dbReference type="KEGG" id="mde:101896119"/>
<proteinExistence type="predicted"/>
<reference evidence="4" key="2">
    <citation type="submission" date="2025-04" db="UniProtKB">
        <authorList>
            <consortium name="RefSeq"/>
        </authorList>
    </citation>
    <scope>IDENTIFICATION</scope>
    <source>
        <strain evidence="4">Aabys</strain>
    </source>
</reference>